<evidence type="ECO:0000313" key="1">
    <source>
        <dbReference type="EMBL" id="MFM9326917.1"/>
    </source>
</evidence>
<comment type="caution">
    <text evidence="1">The sequence shown here is derived from an EMBL/GenBank/DDBJ whole genome shotgun (WGS) entry which is preliminary data.</text>
</comment>
<dbReference type="Proteomes" id="UP001631969">
    <property type="component" value="Unassembled WGS sequence"/>
</dbReference>
<keyword evidence="1" id="KW-0067">ATP-binding</keyword>
<accession>A0ACC7NRL1</accession>
<organism evidence="1 2">
    <name type="scientific">Paenibacillus mesotrionivorans</name>
    <dbReference type="NCBI Taxonomy" id="3160968"/>
    <lineage>
        <taxon>Bacteria</taxon>
        <taxon>Bacillati</taxon>
        <taxon>Bacillota</taxon>
        <taxon>Bacilli</taxon>
        <taxon>Bacillales</taxon>
        <taxon>Paenibacillaceae</taxon>
        <taxon>Paenibacillus</taxon>
    </lineage>
</organism>
<dbReference type="EMBL" id="JBJURJ010000001">
    <property type="protein sequence ID" value="MFM9326917.1"/>
    <property type="molecule type" value="Genomic_DNA"/>
</dbReference>
<protein>
    <submittedName>
        <fullName evidence="1">ATP-dependent DNA helicase DinG</fullName>
        <ecNumber evidence="1">3.6.4.12</ecNumber>
    </submittedName>
</protein>
<dbReference type="EC" id="3.6.4.12" evidence="1"/>
<keyword evidence="2" id="KW-1185">Reference proteome</keyword>
<proteinExistence type="predicted"/>
<sequence>MKFAVLDFETTGNQPSDEIIQAGLVILEDTEITGRYASFIKPSGPIPEFITTLTGITDQMVESAPSVESVMAQMAPMLEDAVLVGHNVSFDLGFLQRGLDISGYRPFSGRVLDTLDFLRMLFPMLGSLQLSMVTQTMEIPHERPHQADSDAEATALLWVKVLERFEDLDLLTVQRLSYLFEMENTDLSWFLKEILGLKEIATPVDPNLDRYFRQYSLKAGEWGEEKKPRADKEWLDKPFEEFHAYLTERMKEKFPGYEERPAQAQMIRDVQGALSDSAHLLIEAGTGTGKSLAYLIPALHYGISEEKKIVVSTHTIQLQEQLRQRDIPLLQELFPFGFEAAVLKGRNHYLCLRKFETKVNTADFANGRDDRLTAAQMTVWLSDTERGDDEELYLTSKGNDFWQDVQSDADSCLNRHCPWFRRCFYHRAKHESTQADVIIVNHSLLFTDIKAENRLLPAYSQLIVDEAHHFEEVAAKHLGLELHYLSFVHTLTWLYKDSRSGLLPLVSMRIQEHAAGDKASKWLRAIVDVEEKLVEAKEHWDELSQLLYDFAGMSASASDPASAEAGQLVVRVKPAMLPPSWETLRKMEENIYVGLGEASRQLDRLLNDWKDVQDDLGIQTLVTDLNGAGKDLDRHRDTLHRFMHMPEQDDVYWLEASSQFKSKSLQLVSVPADVSAILRQFFFDAKDSIILTSATLSVDKKFHYICEQLGLMENSPSGKVRTVILPSPFQYREQALVAVPRDFPNIKGSAAEAYYIEKLTESLRDVAVATNGRMLVLFTSYRMLKAVHQRLKEELASRGIQVLGQGMDGGNRSKLTRMFKDSAASVLLGTSSFWEGVDIPGDALSCLAIVRLPFQPPNHPLVEAKCELYKEKGQNPFIKYSVPQAVIRFKQGFGRLVRTATDKGTVIVYDTRVIDTAYGKHFLYSLPGPKIEHMTTSQLVPRIMEWMRSEEG</sequence>
<keyword evidence="1" id="KW-0547">Nucleotide-binding</keyword>
<keyword evidence="1" id="KW-0347">Helicase</keyword>
<gene>
    <name evidence="1" type="primary">dinG</name>
    <name evidence="1" type="ORF">ACI1P1_01260</name>
</gene>
<evidence type="ECO:0000313" key="2">
    <source>
        <dbReference type="Proteomes" id="UP001631969"/>
    </source>
</evidence>
<keyword evidence="1" id="KW-0378">Hydrolase</keyword>
<reference evidence="1" key="1">
    <citation type="submission" date="2024-12" db="EMBL/GenBank/DDBJ databases">
        <authorList>
            <person name="Wu N."/>
        </authorList>
    </citation>
    <scope>NUCLEOTIDE SEQUENCE</scope>
    <source>
        <strain evidence="1">P15</strain>
    </source>
</reference>
<name>A0ACC7NRL1_9BACL</name>